<dbReference type="RefSeq" id="WP_013919826.1">
    <property type="nucleotide sequence ID" value="NC_015690.1"/>
</dbReference>
<dbReference type="HOGENOM" id="CLU_048744_0_0_9"/>
<dbReference type="GO" id="GO:0004553">
    <property type="term" value="F:hydrolase activity, hydrolyzing O-glycosyl compounds"/>
    <property type="evidence" value="ECO:0007669"/>
    <property type="project" value="InterPro"/>
</dbReference>
<feature type="site" description="Important for catalytic activity, responsible for pKa modulation of the active site Glu and correct orientation of both the proton donor and substrate" evidence="5">
    <location>
        <position position="127"/>
    </location>
</feature>
<dbReference type="Pfam" id="PF04616">
    <property type="entry name" value="Glyco_hydro_43"/>
    <property type="match status" value="1"/>
</dbReference>
<proteinExistence type="inferred from homology"/>
<dbReference type="AlphaFoldDB" id="F8FID9"/>
<dbReference type="PATRIC" id="fig|1036673.3.peg.5723"/>
<evidence type="ECO:0000313" key="7">
    <source>
        <dbReference type="EMBL" id="AEI44682.1"/>
    </source>
</evidence>
<evidence type="ECO:0000256" key="1">
    <source>
        <dbReference type="ARBA" id="ARBA00004834"/>
    </source>
</evidence>
<evidence type="ECO:0000256" key="5">
    <source>
        <dbReference type="PIRSR" id="PIRSR606710-2"/>
    </source>
</evidence>
<dbReference type="PANTHER" id="PTHR43301">
    <property type="entry name" value="ARABINAN ENDO-1,5-ALPHA-L-ARABINOSIDASE"/>
    <property type="match status" value="1"/>
</dbReference>
<keyword evidence="3 6" id="KW-0378">Hydrolase</keyword>
<dbReference type="PANTHER" id="PTHR43301:SF3">
    <property type="entry name" value="ARABINAN ENDO-1,5-ALPHA-L-ARABINOSIDASE A-RELATED"/>
    <property type="match status" value="1"/>
</dbReference>
<keyword evidence="4 6" id="KW-0326">Glycosidase</keyword>
<dbReference type="Proteomes" id="UP000006620">
    <property type="component" value="Chromosome"/>
</dbReference>
<dbReference type="InterPro" id="IPR006710">
    <property type="entry name" value="Glyco_hydro_43"/>
</dbReference>
<gene>
    <name evidence="7" type="ordered locus">KNP414_06158</name>
</gene>
<accession>F8FID9</accession>
<name>F8FID9_PAEMK</name>
<evidence type="ECO:0000256" key="4">
    <source>
        <dbReference type="ARBA" id="ARBA00023295"/>
    </source>
</evidence>
<protein>
    <submittedName>
        <fullName evidence="7">Glycoside hydrolase</fullName>
    </submittedName>
</protein>
<dbReference type="InterPro" id="IPR023296">
    <property type="entry name" value="Glyco_hydro_beta-prop_sf"/>
</dbReference>
<comment type="similarity">
    <text evidence="2 6">Belongs to the glycosyl hydrolase 43 family.</text>
</comment>
<dbReference type="CDD" id="cd08981">
    <property type="entry name" value="GH43_Bt1873-like"/>
    <property type="match status" value="1"/>
</dbReference>
<reference evidence="8" key="1">
    <citation type="submission" date="2011-06" db="EMBL/GenBank/DDBJ databases">
        <title>Complete genome sequence of Paenibacillus mucilaginosus KNP414.</title>
        <authorList>
            <person name="Wang J."/>
            <person name="Hu S."/>
            <person name="Hu X."/>
            <person name="Zhang B."/>
            <person name="Dong D."/>
            <person name="Zhang S."/>
            <person name="Zhao K."/>
            <person name="Wu D."/>
        </authorList>
    </citation>
    <scope>NUCLEOTIDE SEQUENCE [LARGE SCALE GENOMIC DNA]</scope>
    <source>
        <strain evidence="8">KNP414</strain>
    </source>
</reference>
<evidence type="ECO:0000313" key="8">
    <source>
        <dbReference type="Proteomes" id="UP000006620"/>
    </source>
</evidence>
<evidence type="ECO:0000256" key="3">
    <source>
        <dbReference type="ARBA" id="ARBA00022801"/>
    </source>
</evidence>
<organism evidence="7 8">
    <name type="scientific">Paenibacillus mucilaginosus (strain KNP414)</name>
    <dbReference type="NCBI Taxonomy" id="1036673"/>
    <lineage>
        <taxon>Bacteria</taxon>
        <taxon>Bacillati</taxon>
        <taxon>Bacillota</taxon>
        <taxon>Bacilli</taxon>
        <taxon>Bacillales</taxon>
        <taxon>Paenibacillaceae</taxon>
        <taxon>Paenibacillus</taxon>
    </lineage>
</organism>
<dbReference type="KEGG" id="pms:KNP414_06158"/>
<dbReference type="InterPro" id="IPR050727">
    <property type="entry name" value="GH43_arabinanases"/>
</dbReference>
<dbReference type="GO" id="GO:0005975">
    <property type="term" value="P:carbohydrate metabolic process"/>
    <property type="evidence" value="ECO:0007669"/>
    <property type="project" value="InterPro"/>
</dbReference>
<comment type="pathway">
    <text evidence="1">Glycan metabolism; L-arabinan degradation.</text>
</comment>
<evidence type="ECO:0000256" key="6">
    <source>
        <dbReference type="RuleBase" id="RU361187"/>
    </source>
</evidence>
<evidence type="ECO:0000256" key="2">
    <source>
        <dbReference type="ARBA" id="ARBA00009865"/>
    </source>
</evidence>
<dbReference type="Gene3D" id="2.115.10.20">
    <property type="entry name" value="Glycosyl hydrolase domain, family 43"/>
    <property type="match status" value="1"/>
</dbReference>
<dbReference type="SUPFAM" id="SSF75005">
    <property type="entry name" value="Arabinanase/levansucrase/invertase"/>
    <property type="match status" value="1"/>
</dbReference>
<dbReference type="EMBL" id="CP002869">
    <property type="protein sequence ID" value="AEI44682.1"/>
    <property type="molecule type" value="Genomic_DNA"/>
</dbReference>
<sequence>MLRRDEIRIRDPFVVPVQNEGLYYLYGTTDENVWQGPGVGFDVFRSRDLESWEGPFPAFRPEPGFWADRHFWAPEVHLYEGRYYMFASFKSEERSRGTQILASDSPLGPFVPLTGGPVTPAGWECLDGTLYLDEEGAPWMIFCREWLQVHDGEMYAVRLTRDLRGTEGEPLLLFRASEAPWTRHAREETDYVTDGPFLHRTESGELVMLWSSIGDKGYAIGLARSASGRIEGPWVHDADRLLEEDGGHGMLFRAFGGEWMLTIHAPNRTPNERPVFYPVKELRASGLQ</sequence>
<reference evidence="7 8" key="2">
    <citation type="journal article" date="2013" name="Genome Announc.">
        <title>Genome Sequence of Growth-Improving Paenibacillus mucilaginosus Strain KNP414.</title>
        <authorList>
            <person name="Lu J.J."/>
            <person name="Wang J.F."/>
            <person name="Hu X.F."/>
        </authorList>
    </citation>
    <scope>NUCLEOTIDE SEQUENCE [LARGE SCALE GENOMIC DNA]</scope>
    <source>
        <strain evidence="7 8">KNP414</strain>
    </source>
</reference>